<keyword evidence="3" id="KW-0805">Transcription regulation</keyword>
<dbReference type="Pfam" id="PF25601">
    <property type="entry name" value="AAA_lid_14"/>
    <property type="match status" value="1"/>
</dbReference>
<dbReference type="GO" id="GO:0005524">
    <property type="term" value="F:ATP binding"/>
    <property type="evidence" value="ECO:0007669"/>
    <property type="project" value="UniProtKB-KW"/>
</dbReference>
<dbReference type="InterPro" id="IPR003593">
    <property type="entry name" value="AAA+_ATPase"/>
</dbReference>
<evidence type="ECO:0000256" key="5">
    <source>
        <dbReference type="ARBA" id="ARBA00023163"/>
    </source>
</evidence>
<evidence type="ECO:0000259" key="6">
    <source>
        <dbReference type="PROSITE" id="PS50045"/>
    </source>
</evidence>
<dbReference type="Gene3D" id="3.30.450.20">
    <property type="entry name" value="PAS domain"/>
    <property type="match status" value="1"/>
</dbReference>
<evidence type="ECO:0000256" key="2">
    <source>
        <dbReference type="ARBA" id="ARBA00022840"/>
    </source>
</evidence>
<evidence type="ECO:0000259" key="7">
    <source>
        <dbReference type="PROSITE" id="PS50112"/>
    </source>
</evidence>
<keyword evidence="1" id="KW-0547">Nucleotide-binding</keyword>
<dbReference type="InterPro" id="IPR027417">
    <property type="entry name" value="P-loop_NTPase"/>
</dbReference>
<dbReference type="SUPFAM" id="SSF46689">
    <property type="entry name" value="Homeodomain-like"/>
    <property type="match status" value="1"/>
</dbReference>
<gene>
    <name evidence="8" type="primary">norR_3</name>
    <name evidence="8" type="ORF">LMG28138_02511</name>
</gene>
<dbReference type="SUPFAM" id="SSF52540">
    <property type="entry name" value="P-loop containing nucleoside triphosphate hydrolases"/>
    <property type="match status" value="1"/>
</dbReference>
<dbReference type="InterPro" id="IPR025943">
    <property type="entry name" value="Sigma_54_int_dom_ATP-bd_2"/>
</dbReference>
<dbReference type="InterPro" id="IPR058031">
    <property type="entry name" value="AAA_lid_NorR"/>
</dbReference>
<dbReference type="Gene3D" id="1.10.10.60">
    <property type="entry name" value="Homeodomain-like"/>
    <property type="match status" value="1"/>
</dbReference>
<dbReference type="InterPro" id="IPR035965">
    <property type="entry name" value="PAS-like_dom_sf"/>
</dbReference>
<dbReference type="InterPro" id="IPR025944">
    <property type="entry name" value="Sigma_54_int_dom_CS"/>
</dbReference>
<dbReference type="CDD" id="cd00130">
    <property type="entry name" value="PAS"/>
    <property type="match status" value="1"/>
</dbReference>
<protein>
    <submittedName>
        <fullName evidence="8">Anaerobic nitric oxide reductase transcription regulator NorR</fullName>
    </submittedName>
</protein>
<dbReference type="SUPFAM" id="SSF55785">
    <property type="entry name" value="PYP-like sensor domain (PAS domain)"/>
    <property type="match status" value="1"/>
</dbReference>
<reference evidence="8 9" key="1">
    <citation type="submission" date="2020-04" db="EMBL/GenBank/DDBJ databases">
        <authorList>
            <person name="De Canck E."/>
        </authorList>
    </citation>
    <scope>NUCLEOTIDE SEQUENCE [LARGE SCALE GENOMIC DNA]</scope>
    <source>
        <strain evidence="8 9">LMG 28138</strain>
    </source>
</reference>
<keyword evidence="9" id="KW-1185">Reference proteome</keyword>
<dbReference type="NCBIfam" id="TIGR00229">
    <property type="entry name" value="sensory_box"/>
    <property type="match status" value="1"/>
</dbReference>
<dbReference type="InterPro" id="IPR000014">
    <property type="entry name" value="PAS"/>
</dbReference>
<dbReference type="GO" id="GO:0006355">
    <property type="term" value="P:regulation of DNA-templated transcription"/>
    <property type="evidence" value="ECO:0007669"/>
    <property type="project" value="InterPro"/>
</dbReference>
<dbReference type="InterPro" id="IPR002197">
    <property type="entry name" value="HTH_Fis"/>
</dbReference>
<dbReference type="Gene3D" id="1.10.8.60">
    <property type="match status" value="1"/>
</dbReference>
<dbReference type="InterPro" id="IPR002078">
    <property type="entry name" value="Sigma_54_int"/>
</dbReference>
<keyword evidence="5" id="KW-0804">Transcription</keyword>
<evidence type="ECO:0000313" key="9">
    <source>
        <dbReference type="Proteomes" id="UP000494115"/>
    </source>
</evidence>
<dbReference type="SMART" id="SM00091">
    <property type="entry name" value="PAS"/>
    <property type="match status" value="1"/>
</dbReference>
<dbReference type="PROSITE" id="PS50112">
    <property type="entry name" value="PAS"/>
    <property type="match status" value="1"/>
</dbReference>
<feature type="domain" description="Sigma-54 factor interaction" evidence="6">
    <location>
        <begin position="162"/>
        <end position="391"/>
    </location>
</feature>
<proteinExistence type="predicted"/>
<accession>A0A6S7B4K2</accession>
<organism evidence="8 9">
    <name type="scientific">Pararobbsia alpina</name>
    <dbReference type="NCBI Taxonomy" id="621374"/>
    <lineage>
        <taxon>Bacteria</taxon>
        <taxon>Pseudomonadati</taxon>
        <taxon>Pseudomonadota</taxon>
        <taxon>Betaproteobacteria</taxon>
        <taxon>Burkholderiales</taxon>
        <taxon>Burkholderiaceae</taxon>
        <taxon>Pararobbsia</taxon>
    </lineage>
</organism>
<name>A0A6S7B4K2_9BURK</name>
<feature type="domain" description="PAS" evidence="7">
    <location>
        <begin position="25"/>
        <end position="80"/>
    </location>
</feature>
<dbReference type="InterPro" id="IPR013767">
    <property type="entry name" value="PAS_fold"/>
</dbReference>
<dbReference type="Pfam" id="PF00989">
    <property type="entry name" value="PAS"/>
    <property type="match status" value="1"/>
</dbReference>
<dbReference type="Pfam" id="PF00158">
    <property type="entry name" value="Sigma54_activat"/>
    <property type="match status" value="1"/>
</dbReference>
<dbReference type="InterPro" id="IPR025662">
    <property type="entry name" value="Sigma_54_int_dom_ATP-bd_1"/>
</dbReference>
<dbReference type="CDD" id="cd00009">
    <property type="entry name" value="AAA"/>
    <property type="match status" value="1"/>
</dbReference>
<keyword evidence="2" id="KW-0067">ATP-binding</keyword>
<dbReference type="PROSITE" id="PS50045">
    <property type="entry name" value="SIGMA54_INTERACT_4"/>
    <property type="match status" value="1"/>
</dbReference>
<evidence type="ECO:0000256" key="1">
    <source>
        <dbReference type="ARBA" id="ARBA00022741"/>
    </source>
</evidence>
<dbReference type="SMART" id="SM00382">
    <property type="entry name" value="AAA"/>
    <property type="match status" value="1"/>
</dbReference>
<dbReference type="EMBL" id="CADIKM010000009">
    <property type="protein sequence ID" value="CAB3787841.1"/>
    <property type="molecule type" value="Genomic_DNA"/>
</dbReference>
<evidence type="ECO:0000256" key="4">
    <source>
        <dbReference type="ARBA" id="ARBA00023125"/>
    </source>
</evidence>
<dbReference type="Gene3D" id="3.40.50.300">
    <property type="entry name" value="P-loop containing nucleotide triphosphate hydrolases"/>
    <property type="match status" value="1"/>
</dbReference>
<keyword evidence="4" id="KW-0238">DNA-binding</keyword>
<sequence>MTEKEKGHPIISMPIPHWFTSGQDESSFFRSLLDHVSDCLVAVDVNGRIVFINGPYCRLLGGNEEDFIGRHVTAAISPESPLHLVAQGSSVVVAQLLEVRGHRLITRQVPVYQDGRIVGAVGMALFSNLGLLKKAYALASDRSVAVENHNSGWVARFRESDLFGHCPRMEGVTRGIHTAARNALPVLIQGETGTGKELVANAIHTLSERADRPFVWVNCASIPENLIDAELFGYEGGAFTGARTRGKPGKFEIANGGTLFLDEIGDMPMNLQASLLRAINDQQIVRVGGLVPVPVDVRVVCATHRPLARLVKEGQFRQDLFYRLNILRVQLPALREREDLLFLVEQLLARLTRQHGRAARDLSRVEIERLRAHSWPGNVRELEAVLMRFLVSGELELDDASSQMDAAAPDQDGPFVPLHEHLQREKAKHMQRALTSANGDKDGAADLLGVSRSTLYRELKDIGQESQVP</sequence>
<dbReference type="GO" id="GO:0043565">
    <property type="term" value="F:sequence-specific DNA binding"/>
    <property type="evidence" value="ECO:0007669"/>
    <property type="project" value="InterPro"/>
</dbReference>
<dbReference type="FunFam" id="3.40.50.300:FF:000006">
    <property type="entry name" value="DNA-binding transcriptional regulator NtrC"/>
    <property type="match status" value="1"/>
</dbReference>
<dbReference type="Pfam" id="PF02954">
    <property type="entry name" value="HTH_8"/>
    <property type="match status" value="1"/>
</dbReference>
<dbReference type="AlphaFoldDB" id="A0A6S7B4K2"/>
<dbReference type="Proteomes" id="UP000494115">
    <property type="component" value="Unassembled WGS sequence"/>
</dbReference>
<dbReference type="PROSITE" id="PS00675">
    <property type="entry name" value="SIGMA54_INTERACT_1"/>
    <property type="match status" value="1"/>
</dbReference>
<dbReference type="PROSITE" id="PS00688">
    <property type="entry name" value="SIGMA54_INTERACT_3"/>
    <property type="match status" value="1"/>
</dbReference>
<dbReference type="PANTHER" id="PTHR32071">
    <property type="entry name" value="TRANSCRIPTIONAL REGULATORY PROTEIN"/>
    <property type="match status" value="1"/>
</dbReference>
<dbReference type="PRINTS" id="PR01590">
    <property type="entry name" value="HTHFIS"/>
</dbReference>
<dbReference type="InterPro" id="IPR009057">
    <property type="entry name" value="Homeodomain-like_sf"/>
</dbReference>
<evidence type="ECO:0000313" key="8">
    <source>
        <dbReference type="EMBL" id="CAB3787841.1"/>
    </source>
</evidence>
<evidence type="ECO:0000256" key="3">
    <source>
        <dbReference type="ARBA" id="ARBA00023015"/>
    </source>
</evidence>
<dbReference type="PROSITE" id="PS00676">
    <property type="entry name" value="SIGMA54_INTERACT_2"/>
    <property type="match status" value="1"/>
</dbReference>